<reference evidence="3 4" key="1">
    <citation type="journal article" date="2019" name="Sci. Rep.">
        <title>Comparative genomics of chytrid fungi reveal insights into the obligate biotrophic and pathogenic lifestyle of Synchytrium endobioticum.</title>
        <authorList>
            <person name="van de Vossenberg B.T.L.H."/>
            <person name="Warris S."/>
            <person name="Nguyen H.D.T."/>
            <person name="van Gent-Pelzer M.P.E."/>
            <person name="Joly D.L."/>
            <person name="van de Geest H.C."/>
            <person name="Bonants P.J.M."/>
            <person name="Smith D.S."/>
            <person name="Levesque C.A."/>
            <person name="van der Lee T.A.J."/>
        </authorList>
    </citation>
    <scope>NUCLEOTIDE SEQUENCE [LARGE SCALE GENOMIC DNA]</scope>
    <source>
        <strain evidence="3 4">CBS 675.73</strain>
    </source>
</reference>
<dbReference type="OrthoDB" id="10428049at2759"/>
<proteinExistence type="predicted"/>
<comment type="caution">
    <text evidence="3">The sequence shown here is derived from an EMBL/GenBank/DDBJ whole genome shotgun (WGS) entry which is preliminary data.</text>
</comment>
<feature type="transmembrane region" description="Helical" evidence="2">
    <location>
        <begin position="102"/>
        <end position="123"/>
    </location>
</feature>
<evidence type="ECO:0000313" key="3">
    <source>
        <dbReference type="EMBL" id="TPX74544.1"/>
    </source>
</evidence>
<dbReference type="EMBL" id="QEAP01000120">
    <property type="protein sequence ID" value="TPX74544.1"/>
    <property type="molecule type" value="Genomic_DNA"/>
</dbReference>
<accession>A0A507FE93</accession>
<keyword evidence="4" id="KW-1185">Reference proteome</keyword>
<keyword evidence="2" id="KW-1133">Transmembrane helix</keyword>
<evidence type="ECO:0000313" key="4">
    <source>
        <dbReference type="Proteomes" id="UP000320333"/>
    </source>
</evidence>
<keyword evidence="2" id="KW-0812">Transmembrane</keyword>
<keyword evidence="2" id="KW-0472">Membrane</keyword>
<evidence type="ECO:0000256" key="1">
    <source>
        <dbReference type="SAM" id="MobiDB-lite"/>
    </source>
</evidence>
<sequence length="149" mass="15075">MPSSPNRCGPTWQAANATCGLFCAQNSECTNGAKCFSMLSLSACIQVNTTIPAEAPISGSSENSAGSQEAGDPLVASGQSVNPEVSAIGGVDARVGPSASTAGWAGAACLVVVAVVAVVAFLARRNKKSKKSVVEHAENLNEHFLPARS</sequence>
<feature type="compositionally biased region" description="Polar residues" evidence="1">
    <location>
        <begin position="58"/>
        <end position="67"/>
    </location>
</feature>
<evidence type="ECO:0000256" key="2">
    <source>
        <dbReference type="SAM" id="Phobius"/>
    </source>
</evidence>
<name>A0A507FE93_9FUNG</name>
<dbReference type="Proteomes" id="UP000320333">
    <property type="component" value="Unassembled WGS sequence"/>
</dbReference>
<dbReference type="AlphaFoldDB" id="A0A507FE93"/>
<gene>
    <name evidence="3" type="ORF">CcCBS67573_g04187</name>
</gene>
<protein>
    <submittedName>
        <fullName evidence="3">Uncharacterized protein</fullName>
    </submittedName>
</protein>
<organism evidence="3 4">
    <name type="scientific">Chytriomyces confervae</name>
    <dbReference type="NCBI Taxonomy" id="246404"/>
    <lineage>
        <taxon>Eukaryota</taxon>
        <taxon>Fungi</taxon>
        <taxon>Fungi incertae sedis</taxon>
        <taxon>Chytridiomycota</taxon>
        <taxon>Chytridiomycota incertae sedis</taxon>
        <taxon>Chytridiomycetes</taxon>
        <taxon>Chytridiales</taxon>
        <taxon>Chytriomycetaceae</taxon>
        <taxon>Chytriomyces</taxon>
    </lineage>
</organism>
<feature type="region of interest" description="Disordered" evidence="1">
    <location>
        <begin position="55"/>
        <end position="79"/>
    </location>
</feature>